<feature type="transmembrane region" description="Helical" evidence="6">
    <location>
        <begin position="178"/>
        <end position="197"/>
    </location>
</feature>
<feature type="transmembrane region" description="Helical" evidence="6">
    <location>
        <begin position="431"/>
        <end position="448"/>
    </location>
</feature>
<evidence type="ECO:0000313" key="7">
    <source>
        <dbReference type="EMBL" id="EDW74064.1"/>
    </source>
</evidence>
<name>B4MPM5_DROWI</name>
<dbReference type="OrthoDB" id="6612291at2759"/>
<gene>
    <name evidence="7" type="primary">Dwil\GK21730</name>
    <name evidence="7" type="ORF">Dwil_GK21730</name>
</gene>
<keyword evidence="2 6" id="KW-0812">Transmembrane</keyword>
<feature type="region of interest" description="Disordered" evidence="5">
    <location>
        <begin position="1"/>
        <end position="26"/>
    </location>
</feature>
<reference evidence="7 8" key="1">
    <citation type="journal article" date="2007" name="Nature">
        <title>Evolution of genes and genomes on the Drosophila phylogeny.</title>
        <authorList>
            <consortium name="Drosophila 12 Genomes Consortium"/>
            <person name="Clark A.G."/>
            <person name="Eisen M.B."/>
            <person name="Smith D.R."/>
            <person name="Bergman C.M."/>
            <person name="Oliver B."/>
            <person name="Markow T.A."/>
            <person name="Kaufman T.C."/>
            <person name="Kellis M."/>
            <person name="Gelbart W."/>
            <person name="Iyer V.N."/>
            <person name="Pollard D.A."/>
            <person name="Sackton T.B."/>
            <person name="Larracuente A.M."/>
            <person name="Singh N.D."/>
            <person name="Abad J.P."/>
            <person name="Abt D.N."/>
            <person name="Adryan B."/>
            <person name="Aguade M."/>
            <person name="Akashi H."/>
            <person name="Anderson W.W."/>
            <person name="Aquadro C.F."/>
            <person name="Ardell D.H."/>
            <person name="Arguello R."/>
            <person name="Artieri C.G."/>
            <person name="Barbash D.A."/>
            <person name="Barker D."/>
            <person name="Barsanti P."/>
            <person name="Batterham P."/>
            <person name="Batzoglou S."/>
            <person name="Begun D."/>
            <person name="Bhutkar A."/>
            <person name="Blanco E."/>
            <person name="Bosak S.A."/>
            <person name="Bradley R.K."/>
            <person name="Brand A.D."/>
            <person name="Brent M.R."/>
            <person name="Brooks A.N."/>
            <person name="Brown R.H."/>
            <person name="Butlin R.K."/>
            <person name="Caggese C."/>
            <person name="Calvi B.R."/>
            <person name="Bernardo de Carvalho A."/>
            <person name="Caspi A."/>
            <person name="Castrezana S."/>
            <person name="Celniker S.E."/>
            <person name="Chang J.L."/>
            <person name="Chapple C."/>
            <person name="Chatterji S."/>
            <person name="Chinwalla A."/>
            <person name="Civetta A."/>
            <person name="Clifton S.W."/>
            <person name="Comeron J.M."/>
            <person name="Costello J.C."/>
            <person name="Coyne J.A."/>
            <person name="Daub J."/>
            <person name="David R.G."/>
            <person name="Delcher A.L."/>
            <person name="Delehaunty K."/>
            <person name="Do C.B."/>
            <person name="Ebling H."/>
            <person name="Edwards K."/>
            <person name="Eickbush T."/>
            <person name="Evans J.D."/>
            <person name="Filipski A."/>
            <person name="Findeiss S."/>
            <person name="Freyhult E."/>
            <person name="Fulton L."/>
            <person name="Fulton R."/>
            <person name="Garcia A.C."/>
            <person name="Gardiner A."/>
            <person name="Garfield D.A."/>
            <person name="Garvin B.E."/>
            <person name="Gibson G."/>
            <person name="Gilbert D."/>
            <person name="Gnerre S."/>
            <person name="Godfrey J."/>
            <person name="Good R."/>
            <person name="Gotea V."/>
            <person name="Gravely B."/>
            <person name="Greenberg A.J."/>
            <person name="Griffiths-Jones S."/>
            <person name="Gross S."/>
            <person name="Guigo R."/>
            <person name="Gustafson E.A."/>
            <person name="Haerty W."/>
            <person name="Hahn M.W."/>
            <person name="Halligan D.L."/>
            <person name="Halpern A.L."/>
            <person name="Halter G.M."/>
            <person name="Han M.V."/>
            <person name="Heger A."/>
            <person name="Hillier L."/>
            <person name="Hinrichs A.S."/>
            <person name="Holmes I."/>
            <person name="Hoskins R.A."/>
            <person name="Hubisz M.J."/>
            <person name="Hultmark D."/>
            <person name="Huntley M.A."/>
            <person name="Jaffe D.B."/>
            <person name="Jagadeeshan S."/>
            <person name="Jeck W.R."/>
            <person name="Johnson J."/>
            <person name="Jones C.D."/>
            <person name="Jordan W.C."/>
            <person name="Karpen G.H."/>
            <person name="Kataoka E."/>
            <person name="Keightley P.D."/>
            <person name="Kheradpour P."/>
            <person name="Kirkness E.F."/>
            <person name="Koerich L.B."/>
            <person name="Kristiansen K."/>
            <person name="Kudrna D."/>
            <person name="Kulathinal R.J."/>
            <person name="Kumar S."/>
            <person name="Kwok R."/>
            <person name="Lander E."/>
            <person name="Langley C.H."/>
            <person name="Lapoint R."/>
            <person name="Lazzaro B.P."/>
            <person name="Lee S.J."/>
            <person name="Levesque L."/>
            <person name="Li R."/>
            <person name="Lin C.F."/>
            <person name="Lin M.F."/>
            <person name="Lindblad-Toh K."/>
            <person name="Llopart A."/>
            <person name="Long M."/>
            <person name="Low L."/>
            <person name="Lozovsky E."/>
            <person name="Lu J."/>
            <person name="Luo M."/>
            <person name="Machado C.A."/>
            <person name="Makalowski W."/>
            <person name="Marzo M."/>
            <person name="Matsuda M."/>
            <person name="Matzkin L."/>
            <person name="McAllister B."/>
            <person name="McBride C.S."/>
            <person name="McKernan B."/>
            <person name="McKernan K."/>
            <person name="Mendez-Lago M."/>
            <person name="Minx P."/>
            <person name="Mollenhauer M.U."/>
            <person name="Montooth K."/>
            <person name="Mount S.M."/>
            <person name="Mu X."/>
            <person name="Myers E."/>
            <person name="Negre B."/>
            <person name="Newfeld S."/>
            <person name="Nielsen R."/>
            <person name="Noor M.A."/>
            <person name="O'Grady P."/>
            <person name="Pachter L."/>
            <person name="Papaceit M."/>
            <person name="Parisi M.J."/>
            <person name="Parisi M."/>
            <person name="Parts L."/>
            <person name="Pedersen J.S."/>
            <person name="Pesole G."/>
            <person name="Phillippy A.M."/>
            <person name="Ponting C.P."/>
            <person name="Pop M."/>
            <person name="Porcelli D."/>
            <person name="Powell J.R."/>
            <person name="Prohaska S."/>
            <person name="Pruitt K."/>
            <person name="Puig M."/>
            <person name="Quesneville H."/>
            <person name="Ram K.R."/>
            <person name="Rand D."/>
            <person name="Rasmussen M.D."/>
            <person name="Reed L.K."/>
            <person name="Reenan R."/>
            <person name="Reily A."/>
            <person name="Remington K.A."/>
            <person name="Rieger T.T."/>
            <person name="Ritchie M.G."/>
            <person name="Robin C."/>
            <person name="Rogers Y.H."/>
            <person name="Rohde C."/>
            <person name="Rozas J."/>
            <person name="Rubenfield M.J."/>
            <person name="Ruiz A."/>
            <person name="Russo S."/>
            <person name="Salzberg S.L."/>
            <person name="Sanchez-Gracia A."/>
            <person name="Saranga D.J."/>
            <person name="Sato H."/>
            <person name="Schaeffer S.W."/>
            <person name="Schatz M.C."/>
            <person name="Schlenke T."/>
            <person name="Schwartz R."/>
            <person name="Segarra C."/>
            <person name="Singh R.S."/>
            <person name="Sirot L."/>
            <person name="Sirota M."/>
            <person name="Sisneros N.B."/>
            <person name="Smith C.D."/>
            <person name="Smith T.F."/>
            <person name="Spieth J."/>
            <person name="Stage D.E."/>
            <person name="Stark A."/>
            <person name="Stephan W."/>
            <person name="Strausberg R.L."/>
            <person name="Strempel S."/>
            <person name="Sturgill D."/>
            <person name="Sutton G."/>
            <person name="Sutton G.G."/>
            <person name="Tao W."/>
            <person name="Teichmann S."/>
            <person name="Tobari Y.N."/>
            <person name="Tomimura Y."/>
            <person name="Tsolas J.M."/>
            <person name="Valente V.L."/>
            <person name="Venter E."/>
            <person name="Venter J.C."/>
            <person name="Vicario S."/>
            <person name="Vieira F.G."/>
            <person name="Vilella A.J."/>
            <person name="Villasante A."/>
            <person name="Walenz B."/>
            <person name="Wang J."/>
            <person name="Wasserman M."/>
            <person name="Watts T."/>
            <person name="Wilson D."/>
            <person name="Wilson R.K."/>
            <person name="Wing R.A."/>
            <person name="Wolfner M.F."/>
            <person name="Wong A."/>
            <person name="Wong G.K."/>
            <person name="Wu C.I."/>
            <person name="Wu G."/>
            <person name="Yamamoto D."/>
            <person name="Yang H.P."/>
            <person name="Yang S.P."/>
            <person name="Yorke J.A."/>
            <person name="Yoshida K."/>
            <person name="Zdobnov E."/>
            <person name="Zhang P."/>
            <person name="Zhang Y."/>
            <person name="Zimin A.V."/>
            <person name="Baldwin J."/>
            <person name="Abdouelleil A."/>
            <person name="Abdulkadir J."/>
            <person name="Abebe A."/>
            <person name="Abera B."/>
            <person name="Abreu J."/>
            <person name="Acer S.C."/>
            <person name="Aftuck L."/>
            <person name="Alexander A."/>
            <person name="An P."/>
            <person name="Anderson E."/>
            <person name="Anderson S."/>
            <person name="Arachi H."/>
            <person name="Azer M."/>
            <person name="Bachantsang P."/>
            <person name="Barry A."/>
            <person name="Bayul T."/>
            <person name="Berlin A."/>
            <person name="Bessette D."/>
            <person name="Bloom T."/>
            <person name="Blye J."/>
            <person name="Boguslavskiy L."/>
            <person name="Bonnet C."/>
            <person name="Boukhgalter B."/>
            <person name="Bourzgui I."/>
            <person name="Brown A."/>
            <person name="Cahill P."/>
            <person name="Channer S."/>
            <person name="Cheshatsang Y."/>
            <person name="Chuda L."/>
            <person name="Citroen M."/>
            <person name="Collymore A."/>
            <person name="Cooke P."/>
            <person name="Costello M."/>
            <person name="D'Aco K."/>
            <person name="Daza R."/>
            <person name="De Haan G."/>
            <person name="DeGray S."/>
            <person name="DeMaso C."/>
            <person name="Dhargay N."/>
            <person name="Dooley K."/>
            <person name="Dooley E."/>
            <person name="Doricent M."/>
            <person name="Dorje P."/>
            <person name="Dorjee K."/>
            <person name="Dupes A."/>
            <person name="Elong R."/>
            <person name="Falk J."/>
            <person name="Farina A."/>
            <person name="Faro S."/>
            <person name="Ferguson D."/>
            <person name="Fisher S."/>
            <person name="Foley C.D."/>
            <person name="Franke A."/>
            <person name="Friedrich D."/>
            <person name="Gadbois L."/>
            <person name="Gearin G."/>
            <person name="Gearin C.R."/>
            <person name="Giannoukos G."/>
            <person name="Goode T."/>
            <person name="Graham J."/>
            <person name="Grandbois E."/>
            <person name="Grewal S."/>
            <person name="Gyaltsen K."/>
            <person name="Hafez N."/>
            <person name="Hagos B."/>
            <person name="Hall J."/>
            <person name="Henson C."/>
            <person name="Hollinger A."/>
            <person name="Honan T."/>
            <person name="Huard M.D."/>
            <person name="Hughes L."/>
            <person name="Hurhula B."/>
            <person name="Husby M.E."/>
            <person name="Kamat A."/>
            <person name="Kanga B."/>
            <person name="Kashin S."/>
            <person name="Khazanovich D."/>
            <person name="Kisner P."/>
            <person name="Lance K."/>
            <person name="Lara M."/>
            <person name="Lee W."/>
            <person name="Lennon N."/>
            <person name="Letendre F."/>
            <person name="LeVine R."/>
            <person name="Lipovsky A."/>
            <person name="Liu X."/>
            <person name="Liu J."/>
            <person name="Liu S."/>
            <person name="Lokyitsang T."/>
            <person name="Lokyitsang Y."/>
            <person name="Lubonja R."/>
            <person name="Lui A."/>
            <person name="MacDonald P."/>
            <person name="Magnisalis V."/>
            <person name="Maru K."/>
            <person name="Matthews C."/>
            <person name="McCusker W."/>
            <person name="McDonough S."/>
            <person name="Mehta T."/>
            <person name="Meldrim J."/>
            <person name="Meneus L."/>
            <person name="Mihai O."/>
            <person name="Mihalev A."/>
            <person name="Mihova T."/>
            <person name="Mittelman R."/>
            <person name="Mlenga V."/>
            <person name="Montmayeur A."/>
            <person name="Mulrain L."/>
            <person name="Navidi A."/>
            <person name="Naylor J."/>
            <person name="Negash T."/>
            <person name="Nguyen T."/>
            <person name="Nguyen N."/>
            <person name="Nicol R."/>
            <person name="Norbu C."/>
            <person name="Norbu N."/>
            <person name="Novod N."/>
            <person name="O'Neill B."/>
            <person name="Osman S."/>
            <person name="Markiewicz E."/>
            <person name="Oyono O.L."/>
            <person name="Patti C."/>
            <person name="Phunkhang P."/>
            <person name="Pierre F."/>
            <person name="Priest M."/>
            <person name="Raghuraman S."/>
            <person name="Rege F."/>
            <person name="Reyes R."/>
            <person name="Rise C."/>
            <person name="Rogov P."/>
            <person name="Ross K."/>
            <person name="Ryan E."/>
            <person name="Settipalli S."/>
            <person name="Shea T."/>
            <person name="Sherpa N."/>
            <person name="Shi L."/>
            <person name="Shih D."/>
            <person name="Sparrow T."/>
            <person name="Spaulding J."/>
            <person name="Stalker J."/>
            <person name="Stange-Thomann N."/>
            <person name="Stavropoulos S."/>
            <person name="Stone C."/>
            <person name="Strader C."/>
            <person name="Tesfaye S."/>
            <person name="Thomson T."/>
            <person name="Thoulutsang Y."/>
            <person name="Thoulutsang D."/>
            <person name="Topham K."/>
            <person name="Topping I."/>
            <person name="Tsamla T."/>
            <person name="Vassiliev H."/>
            <person name="Vo A."/>
            <person name="Wangchuk T."/>
            <person name="Wangdi T."/>
            <person name="Weiand M."/>
            <person name="Wilkinson J."/>
            <person name="Wilson A."/>
            <person name="Yadav S."/>
            <person name="Young G."/>
            <person name="Yu Q."/>
            <person name="Zembek L."/>
            <person name="Zhong D."/>
            <person name="Zimmer A."/>
            <person name="Zwirko Z."/>
            <person name="Jaffe D.B."/>
            <person name="Alvarez P."/>
            <person name="Brockman W."/>
            <person name="Butler J."/>
            <person name="Chin C."/>
            <person name="Gnerre S."/>
            <person name="Grabherr M."/>
            <person name="Kleber M."/>
            <person name="Mauceli E."/>
            <person name="MacCallum I."/>
        </authorList>
    </citation>
    <scope>NUCLEOTIDE SEQUENCE [LARGE SCALE GENOMIC DNA]</scope>
    <source>
        <strain evidence="8">Tucson 14030-0811.24</strain>
    </source>
</reference>
<feature type="transmembrane region" description="Helical" evidence="6">
    <location>
        <begin position="460"/>
        <end position="483"/>
    </location>
</feature>
<dbReference type="Gene3D" id="1.20.1250.20">
    <property type="entry name" value="MFS general substrate transporter like domains"/>
    <property type="match status" value="1"/>
</dbReference>
<feature type="transmembrane region" description="Helical" evidence="6">
    <location>
        <begin position="364"/>
        <end position="384"/>
    </location>
</feature>
<keyword evidence="3 6" id="KW-1133">Transmembrane helix</keyword>
<feature type="transmembrane region" description="Helical" evidence="6">
    <location>
        <begin position="151"/>
        <end position="172"/>
    </location>
</feature>
<dbReference type="HOGENOM" id="CLU_037253_0_0_1"/>
<dbReference type="AlphaFoldDB" id="B4MPM5"/>
<evidence type="ECO:0000256" key="6">
    <source>
        <dbReference type="SAM" id="Phobius"/>
    </source>
</evidence>
<feature type="transmembrane region" description="Helical" evidence="6">
    <location>
        <begin position="127"/>
        <end position="144"/>
    </location>
</feature>
<dbReference type="PANTHER" id="PTHR23529:SF2">
    <property type="entry name" value="GH19118P-RELATED"/>
    <property type="match status" value="1"/>
</dbReference>
<protein>
    <submittedName>
        <fullName evidence="7">GK21730</fullName>
    </submittedName>
</protein>
<dbReference type="PhylomeDB" id="B4MPM5"/>
<feature type="transmembrane region" description="Helical" evidence="6">
    <location>
        <begin position="249"/>
        <end position="272"/>
    </location>
</feature>
<organism evidence="8">
    <name type="scientific">Drosophila willistoni</name>
    <name type="common">Fruit fly</name>
    <dbReference type="NCBI Taxonomy" id="7260"/>
    <lineage>
        <taxon>Eukaryota</taxon>
        <taxon>Metazoa</taxon>
        <taxon>Ecdysozoa</taxon>
        <taxon>Arthropoda</taxon>
        <taxon>Hexapoda</taxon>
        <taxon>Insecta</taxon>
        <taxon>Pterygota</taxon>
        <taxon>Neoptera</taxon>
        <taxon>Endopterygota</taxon>
        <taxon>Diptera</taxon>
        <taxon>Brachycera</taxon>
        <taxon>Muscomorpha</taxon>
        <taxon>Ephydroidea</taxon>
        <taxon>Drosophilidae</taxon>
        <taxon>Drosophila</taxon>
        <taxon>Sophophora</taxon>
    </lineage>
</organism>
<comment type="subcellular location">
    <subcellularLocation>
        <location evidence="1">Membrane</location>
    </subcellularLocation>
</comment>
<sequence>MEKTYVTAGPLPQQQETHFGAPPPNYGQQTANTTYFVTGSVPPVVQPTTATTTRTIFVTTAPAGPPPPPPPTQNVNVIINNNSQSQKRQRQMVGTASTLFLYGGMDMAQGLGWSYYSGFEITPEYNYSWFIGVIIGAVVASLCVQFLPKTVFYVLGNIMELIDAIIFVSAPYEYEPILAARWLGGVGIGLITVPFLIHSSEAASPNNRGLVSGSEQLGLSLGMAIQVIYNSQWEYEYLNMASNRVHGIFGIIFSAIALGSLSMSVESPTFYITRNQESKGRECQRILLGGPLCSDVLLDSTYGEAKLYVVEGESESIGHQLGASVMPFLKMLLFRSIVAFSFSTPLTCALLWSSYEYLGYNHGWTLFVYGLLRFVGTALGVGFSDWPGRKFTSLLGLTCMAALMLGIAGIYGEPSHQTSWYFMTQVSHLCMAFQIFAGFYVATSSVYLGEAFPMKTKPYLIALIVCIEQIIHIIVLVSFLDVFVIEFRYFVAVGIIMVVALIAFAVLMPETRGMTLREAGKRFRRVHDVAAY</sequence>
<dbReference type="PANTHER" id="PTHR23529">
    <property type="entry name" value="GH19118P-RELATED"/>
    <property type="match status" value="1"/>
</dbReference>
<keyword evidence="8" id="KW-1185">Reference proteome</keyword>
<dbReference type="GO" id="GO:0022857">
    <property type="term" value="F:transmembrane transporter activity"/>
    <property type="evidence" value="ECO:0007669"/>
    <property type="project" value="InterPro"/>
</dbReference>
<accession>B4MPM5</accession>
<feature type="transmembrane region" description="Helical" evidence="6">
    <location>
        <begin position="93"/>
        <end position="115"/>
    </location>
</feature>
<dbReference type="eggNOG" id="KOG0254">
    <property type="taxonomic scope" value="Eukaryota"/>
</dbReference>
<feature type="transmembrane region" description="Helical" evidence="6">
    <location>
        <begin position="489"/>
        <end position="508"/>
    </location>
</feature>
<evidence type="ECO:0000256" key="1">
    <source>
        <dbReference type="ARBA" id="ARBA00004370"/>
    </source>
</evidence>
<dbReference type="InParanoid" id="B4MPM5"/>
<evidence type="ECO:0000256" key="5">
    <source>
        <dbReference type="SAM" id="MobiDB-lite"/>
    </source>
</evidence>
<evidence type="ECO:0000313" key="8">
    <source>
        <dbReference type="Proteomes" id="UP000007798"/>
    </source>
</evidence>
<feature type="transmembrane region" description="Helical" evidence="6">
    <location>
        <begin position="332"/>
        <end position="352"/>
    </location>
</feature>
<dbReference type="Proteomes" id="UP000007798">
    <property type="component" value="Unassembled WGS sequence"/>
</dbReference>
<dbReference type="EMBL" id="CH963849">
    <property type="protein sequence ID" value="EDW74064.1"/>
    <property type="molecule type" value="Genomic_DNA"/>
</dbReference>
<dbReference type="SUPFAM" id="SSF103473">
    <property type="entry name" value="MFS general substrate transporter"/>
    <property type="match status" value="1"/>
</dbReference>
<dbReference type="OMA" id="AQGLQWN"/>
<dbReference type="Pfam" id="PF00083">
    <property type="entry name" value="Sugar_tr"/>
    <property type="match status" value="1"/>
</dbReference>
<evidence type="ECO:0000256" key="3">
    <source>
        <dbReference type="ARBA" id="ARBA00022989"/>
    </source>
</evidence>
<dbReference type="InterPro" id="IPR005828">
    <property type="entry name" value="MFS_sugar_transport-like"/>
</dbReference>
<proteinExistence type="predicted"/>
<evidence type="ECO:0000256" key="4">
    <source>
        <dbReference type="ARBA" id="ARBA00023136"/>
    </source>
</evidence>
<feature type="transmembrane region" description="Helical" evidence="6">
    <location>
        <begin position="391"/>
        <end position="411"/>
    </location>
</feature>
<keyword evidence="4 6" id="KW-0472">Membrane</keyword>
<dbReference type="GO" id="GO:0016020">
    <property type="term" value="C:membrane"/>
    <property type="evidence" value="ECO:0007669"/>
    <property type="project" value="UniProtKB-SubCell"/>
</dbReference>
<dbReference type="KEGG" id="dwi:6640511"/>
<evidence type="ECO:0000256" key="2">
    <source>
        <dbReference type="ARBA" id="ARBA00022692"/>
    </source>
</evidence>
<dbReference type="InterPro" id="IPR036259">
    <property type="entry name" value="MFS_trans_sf"/>
</dbReference>